<sequence length="177" mass="21069">MKKTIFFLMMALIFACATGTSRLIEEEKLNFNYTDDAYLFFRNMRQTNYSLENMEKEGLRLYTHDDYAEETPLKTTLVVSWKANNAYSIMQLKDSVSNQDAKFYFQKKGEKKEIKFPNLRRQGELVVLTKLYNHLLQEDTLFIKRKGQKLEPLFIDQDSREAFRVSMYDFYRLTGVL</sequence>
<dbReference type="EMBL" id="JAERQG010000001">
    <property type="protein sequence ID" value="MBL0764089.1"/>
    <property type="molecule type" value="Genomic_DNA"/>
</dbReference>
<comment type="caution">
    <text evidence="2">The sequence shown here is derived from an EMBL/GenBank/DDBJ whole genome shotgun (WGS) entry which is preliminary data.</text>
</comment>
<feature type="chain" id="PRO_5036851705" description="Lipoprotein" evidence="1">
    <location>
        <begin position="18"/>
        <end position="177"/>
    </location>
</feature>
<reference evidence="2" key="1">
    <citation type="submission" date="2021-01" db="EMBL/GenBank/DDBJ databases">
        <title>Marivirga sp. nov., isolated from intertidal surface sediments.</title>
        <authorList>
            <person name="Zhang M."/>
        </authorList>
    </citation>
    <scope>NUCLEOTIDE SEQUENCE</scope>
    <source>
        <strain evidence="2">SM1354</strain>
    </source>
</reference>
<protein>
    <recommendedName>
        <fullName evidence="4">Lipoprotein</fullName>
    </recommendedName>
</protein>
<evidence type="ECO:0000256" key="1">
    <source>
        <dbReference type="SAM" id="SignalP"/>
    </source>
</evidence>
<keyword evidence="1" id="KW-0732">Signal</keyword>
<feature type="signal peptide" evidence="1">
    <location>
        <begin position="1"/>
        <end position="17"/>
    </location>
</feature>
<evidence type="ECO:0000313" key="2">
    <source>
        <dbReference type="EMBL" id="MBL0764089.1"/>
    </source>
</evidence>
<dbReference type="Proteomes" id="UP000642920">
    <property type="component" value="Unassembled WGS sequence"/>
</dbReference>
<dbReference type="AlphaFoldDB" id="A0A937DIR7"/>
<evidence type="ECO:0000313" key="3">
    <source>
        <dbReference type="Proteomes" id="UP000642920"/>
    </source>
</evidence>
<gene>
    <name evidence="2" type="ORF">JKP34_02420</name>
</gene>
<dbReference type="PROSITE" id="PS51257">
    <property type="entry name" value="PROKAR_LIPOPROTEIN"/>
    <property type="match status" value="1"/>
</dbReference>
<keyword evidence="3" id="KW-1185">Reference proteome</keyword>
<evidence type="ECO:0008006" key="4">
    <source>
        <dbReference type="Google" id="ProtNLM"/>
    </source>
</evidence>
<name>A0A937DIR7_9BACT</name>
<proteinExistence type="predicted"/>
<accession>A0A937DIR7</accession>
<dbReference type="RefSeq" id="WP_201917333.1">
    <property type="nucleotide sequence ID" value="NZ_JAERQG010000001.1"/>
</dbReference>
<organism evidence="2 3">
    <name type="scientific">Marivirga atlantica</name>
    <dbReference type="NCBI Taxonomy" id="1548457"/>
    <lineage>
        <taxon>Bacteria</taxon>
        <taxon>Pseudomonadati</taxon>
        <taxon>Bacteroidota</taxon>
        <taxon>Cytophagia</taxon>
        <taxon>Cytophagales</taxon>
        <taxon>Marivirgaceae</taxon>
        <taxon>Marivirga</taxon>
    </lineage>
</organism>